<evidence type="ECO:0000313" key="3">
    <source>
        <dbReference type="EnsemblPlants" id="AET6Gv20234200.2"/>
    </source>
</evidence>
<evidence type="ECO:0000256" key="2">
    <source>
        <dbReference type="SAM" id="Phobius"/>
    </source>
</evidence>
<evidence type="ECO:0000256" key="1">
    <source>
        <dbReference type="SAM" id="MobiDB-lite"/>
    </source>
</evidence>
<reference evidence="4" key="2">
    <citation type="journal article" date="2017" name="Nat. Plants">
        <title>The Aegilops tauschii genome reveals multiple impacts of transposons.</title>
        <authorList>
            <person name="Zhao G."/>
            <person name="Zou C."/>
            <person name="Li K."/>
            <person name="Wang K."/>
            <person name="Li T."/>
            <person name="Gao L."/>
            <person name="Zhang X."/>
            <person name="Wang H."/>
            <person name="Yang Z."/>
            <person name="Liu X."/>
            <person name="Jiang W."/>
            <person name="Mao L."/>
            <person name="Kong X."/>
            <person name="Jiao Y."/>
            <person name="Jia J."/>
        </authorList>
    </citation>
    <scope>NUCLEOTIDE SEQUENCE [LARGE SCALE GENOMIC DNA]</scope>
    <source>
        <strain evidence="4">cv. AL8/78</strain>
    </source>
</reference>
<name>A0A453N5Z0_AEGTS</name>
<dbReference type="Gramene" id="AET6Gv20234200.2">
    <property type="protein sequence ID" value="AET6Gv20234200.2"/>
    <property type="gene ID" value="AET6Gv20234200"/>
</dbReference>
<feature type="compositionally biased region" description="Low complexity" evidence="1">
    <location>
        <begin position="1"/>
        <end position="10"/>
    </location>
</feature>
<proteinExistence type="predicted"/>
<evidence type="ECO:0000313" key="4">
    <source>
        <dbReference type="Proteomes" id="UP000015105"/>
    </source>
</evidence>
<dbReference type="EnsemblPlants" id="AET6Gv20234200.2">
    <property type="protein sequence ID" value="AET6Gv20234200.2"/>
    <property type="gene ID" value="AET6Gv20234200"/>
</dbReference>
<keyword evidence="2" id="KW-0812">Transmembrane</keyword>
<keyword evidence="2" id="KW-1133">Transmembrane helix</keyword>
<keyword evidence="4" id="KW-1185">Reference proteome</keyword>
<protein>
    <submittedName>
        <fullName evidence="3">Uncharacterized protein</fullName>
    </submittedName>
</protein>
<keyword evidence="2" id="KW-0472">Membrane</keyword>
<reference evidence="4" key="1">
    <citation type="journal article" date="2014" name="Science">
        <title>Ancient hybridizations among the ancestral genomes of bread wheat.</title>
        <authorList>
            <consortium name="International Wheat Genome Sequencing Consortium,"/>
            <person name="Marcussen T."/>
            <person name="Sandve S.R."/>
            <person name="Heier L."/>
            <person name="Spannagl M."/>
            <person name="Pfeifer M."/>
            <person name="Jakobsen K.S."/>
            <person name="Wulff B.B."/>
            <person name="Steuernagel B."/>
            <person name="Mayer K.F."/>
            <person name="Olsen O.A."/>
        </authorList>
    </citation>
    <scope>NUCLEOTIDE SEQUENCE [LARGE SCALE GENOMIC DNA]</scope>
    <source>
        <strain evidence="4">cv. AL8/78</strain>
    </source>
</reference>
<organism evidence="3 4">
    <name type="scientific">Aegilops tauschii subsp. strangulata</name>
    <name type="common">Goatgrass</name>
    <dbReference type="NCBI Taxonomy" id="200361"/>
    <lineage>
        <taxon>Eukaryota</taxon>
        <taxon>Viridiplantae</taxon>
        <taxon>Streptophyta</taxon>
        <taxon>Embryophyta</taxon>
        <taxon>Tracheophyta</taxon>
        <taxon>Spermatophyta</taxon>
        <taxon>Magnoliopsida</taxon>
        <taxon>Liliopsida</taxon>
        <taxon>Poales</taxon>
        <taxon>Poaceae</taxon>
        <taxon>BOP clade</taxon>
        <taxon>Pooideae</taxon>
        <taxon>Triticodae</taxon>
        <taxon>Triticeae</taxon>
        <taxon>Triticinae</taxon>
        <taxon>Aegilops</taxon>
    </lineage>
</organism>
<reference evidence="3" key="3">
    <citation type="journal article" date="2017" name="Nature">
        <title>Genome sequence of the progenitor of the wheat D genome Aegilops tauschii.</title>
        <authorList>
            <person name="Luo M.C."/>
            <person name="Gu Y.Q."/>
            <person name="Puiu D."/>
            <person name="Wang H."/>
            <person name="Twardziok S.O."/>
            <person name="Deal K.R."/>
            <person name="Huo N."/>
            <person name="Zhu T."/>
            <person name="Wang L."/>
            <person name="Wang Y."/>
            <person name="McGuire P.E."/>
            <person name="Liu S."/>
            <person name="Long H."/>
            <person name="Ramasamy R.K."/>
            <person name="Rodriguez J.C."/>
            <person name="Van S.L."/>
            <person name="Yuan L."/>
            <person name="Wang Z."/>
            <person name="Xia Z."/>
            <person name="Xiao L."/>
            <person name="Anderson O.D."/>
            <person name="Ouyang S."/>
            <person name="Liang Y."/>
            <person name="Zimin A.V."/>
            <person name="Pertea G."/>
            <person name="Qi P."/>
            <person name="Bennetzen J.L."/>
            <person name="Dai X."/>
            <person name="Dawson M.W."/>
            <person name="Muller H.G."/>
            <person name="Kugler K."/>
            <person name="Rivarola-Duarte L."/>
            <person name="Spannagl M."/>
            <person name="Mayer K.F.X."/>
            <person name="Lu F.H."/>
            <person name="Bevan M.W."/>
            <person name="Leroy P."/>
            <person name="Li P."/>
            <person name="You F.M."/>
            <person name="Sun Q."/>
            <person name="Liu Z."/>
            <person name="Lyons E."/>
            <person name="Wicker T."/>
            <person name="Salzberg S.L."/>
            <person name="Devos K.M."/>
            <person name="Dvorak J."/>
        </authorList>
    </citation>
    <scope>NUCLEOTIDE SEQUENCE [LARGE SCALE GENOMIC DNA]</scope>
    <source>
        <strain evidence="3">cv. AL8/78</strain>
    </source>
</reference>
<dbReference type="AlphaFoldDB" id="A0A453N5Z0"/>
<reference evidence="3" key="5">
    <citation type="journal article" date="2021" name="G3 (Bethesda)">
        <title>Aegilops tauschii genome assembly Aet v5.0 features greater sequence contiguity and improved annotation.</title>
        <authorList>
            <person name="Wang L."/>
            <person name="Zhu T."/>
            <person name="Rodriguez J.C."/>
            <person name="Deal K.R."/>
            <person name="Dubcovsky J."/>
            <person name="McGuire P.E."/>
            <person name="Lux T."/>
            <person name="Spannagl M."/>
            <person name="Mayer K.F.X."/>
            <person name="Baldrich P."/>
            <person name="Meyers B.C."/>
            <person name="Huo N."/>
            <person name="Gu Y.Q."/>
            <person name="Zhou H."/>
            <person name="Devos K.M."/>
            <person name="Bennetzen J.L."/>
            <person name="Unver T."/>
            <person name="Budak H."/>
            <person name="Gulick P.J."/>
            <person name="Galiba G."/>
            <person name="Kalapos B."/>
            <person name="Nelson D.R."/>
            <person name="Li P."/>
            <person name="You F.M."/>
            <person name="Luo M.C."/>
            <person name="Dvorak J."/>
        </authorList>
    </citation>
    <scope>NUCLEOTIDE SEQUENCE [LARGE SCALE GENOMIC DNA]</scope>
    <source>
        <strain evidence="3">cv. AL8/78</strain>
    </source>
</reference>
<accession>A0A453N5Z0</accession>
<feature type="transmembrane region" description="Helical" evidence="2">
    <location>
        <begin position="76"/>
        <end position="95"/>
    </location>
</feature>
<feature type="region of interest" description="Disordered" evidence="1">
    <location>
        <begin position="1"/>
        <end position="20"/>
    </location>
</feature>
<sequence>LSPLSSHVLSPPLPLTHPPTSLDFDLDREAPAARLFLSLPTTASHLPRRAIRGAPPPSFFSPTPTGDGGERGSWDGILAIWCILLSFCSLIFPLIS</sequence>
<reference evidence="3" key="4">
    <citation type="submission" date="2019-03" db="UniProtKB">
        <authorList>
            <consortium name="EnsemblPlants"/>
        </authorList>
    </citation>
    <scope>IDENTIFICATION</scope>
</reference>
<dbReference type="Proteomes" id="UP000015105">
    <property type="component" value="Chromosome 6D"/>
</dbReference>
<feature type="region of interest" description="Disordered" evidence="1">
    <location>
        <begin position="48"/>
        <end position="67"/>
    </location>
</feature>